<dbReference type="EMBL" id="CABFNQ020000694">
    <property type="protein sequence ID" value="CAH0023745.1"/>
    <property type="molecule type" value="Genomic_DNA"/>
</dbReference>
<gene>
    <name evidence="1" type="ORF">CRHIZ90672A_00000154</name>
</gene>
<reference evidence="1" key="1">
    <citation type="submission" date="2021-10" db="EMBL/GenBank/DDBJ databases">
        <authorList>
            <person name="Piombo E."/>
        </authorList>
    </citation>
    <scope>NUCLEOTIDE SEQUENCE</scope>
</reference>
<dbReference type="Gene3D" id="2.60.120.10">
    <property type="entry name" value="Jelly Rolls"/>
    <property type="match status" value="1"/>
</dbReference>
<comment type="caution">
    <text evidence="1">The sequence shown here is derived from an EMBL/GenBank/DDBJ whole genome shotgun (WGS) entry which is preliminary data.</text>
</comment>
<dbReference type="InterPro" id="IPR011051">
    <property type="entry name" value="RmlC_Cupin_sf"/>
</dbReference>
<accession>A0A9N9VJW1</accession>
<dbReference type="InterPro" id="IPR014710">
    <property type="entry name" value="RmlC-like_jellyroll"/>
</dbReference>
<dbReference type="CDD" id="cd02208">
    <property type="entry name" value="cupin_RmlC-like"/>
    <property type="match status" value="1"/>
</dbReference>
<evidence type="ECO:0000313" key="1">
    <source>
        <dbReference type="EMBL" id="CAH0023745.1"/>
    </source>
</evidence>
<protein>
    <submittedName>
        <fullName evidence="1">Uncharacterized protein</fullName>
    </submittedName>
</protein>
<dbReference type="SUPFAM" id="SSF51182">
    <property type="entry name" value="RmlC-like cupins"/>
    <property type="match status" value="1"/>
</dbReference>
<organism evidence="1 2">
    <name type="scientific">Clonostachys rhizophaga</name>
    <dbReference type="NCBI Taxonomy" id="160324"/>
    <lineage>
        <taxon>Eukaryota</taxon>
        <taxon>Fungi</taxon>
        <taxon>Dikarya</taxon>
        <taxon>Ascomycota</taxon>
        <taxon>Pezizomycotina</taxon>
        <taxon>Sordariomycetes</taxon>
        <taxon>Hypocreomycetidae</taxon>
        <taxon>Hypocreales</taxon>
        <taxon>Bionectriaceae</taxon>
        <taxon>Clonostachys</taxon>
    </lineage>
</organism>
<sequence length="220" mass="25472">MLSFLRAKTLPRTNRAKENPIIYEDGASSLEFRPSADPQTYLLRNMHPPFNQKDPSIMVPPFHFHMYQTEHFRIVSGKCYLFKDTSDTPWRILDESDPNAAKTAFIPPNQYHTINNASTTQPLLLDISLTPEDIDGEERFFRNFFGYLDDCKKEGQSPSIFQLFAFLQSADTPLALPIAPRWFGRFLSRALMNAMGYFGRWILGYKSTYDEYYVAKDKAL</sequence>
<name>A0A9N9VJW1_9HYPO</name>
<proteinExistence type="predicted"/>
<keyword evidence="2" id="KW-1185">Reference proteome</keyword>
<dbReference type="Proteomes" id="UP000696573">
    <property type="component" value="Unassembled WGS sequence"/>
</dbReference>
<dbReference type="AlphaFoldDB" id="A0A9N9VJW1"/>
<evidence type="ECO:0000313" key="2">
    <source>
        <dbReference type="Proteomes" id="UP000696573"/>
    </source>
</evidence>
<dbReference type="OrthoDB" id="9976870at2759"/>